<gene>
    <name evidence="6" type="ORF">VQ02_00295</name>
</gene>
<evidence type="ECO:0000256" key="2">
    <source>
        <dbReference type="ARBA" id="ARBA00009023"/>
    </source>
</evidence>
<name>A0A0J6TCJ8_9HYPH</name>
<dbReference type="Pfam" id="PF03480">
    <property type="entry name" value="DctP"/>
    <property type="match status" value="1"/>
</dbReference>
<comment type="similarity">
    <text evidence="2">Belongs to the bacterial solute-binding protein 7 family.</text>
</comment>
<sequence>MTTLTRRRALHLAVAGAVAGPAVLRITRAHAAEFTLKAANNAPVTHPLSIYMGRAADAIREETGGKVEIKLFPNNQLGGDTDMLSQLRSGALELFTLSPLILATLVPAASISGVGFAWSSYDKLWPAMDGDLGAHVRAQIDKAGLFAFERIWENGFRQTTSSTRPILTAEDFKGFKIRVPPSPMWTSMFKAFDAAPMTINFAEVYSALQTRIAEGQENPLALIEAAKLYEVQKHLSKTNHMWDGFWLLSNGRLWRGLPQDVKTVVAKHFNAQAVEQRAETLKRNISTEQDLRSRGLAFHDVDTKAFQAKLQSAGFYKEWKGKFGDDAWALLEKHTGSIA</sequence>
<comment type="subcellular location">
    <subcellularLocation>
        <location evidence="1">Cell envelope</location>
    </subcellularLocation>
</comment>
<comment type="caution">
    <text evidence="6">The sequence shown here is derived from an EMBL/GenBank/DDBJ whole genome shotgun (WGS) entry which is preliminary data.</text>
</comment>
<dbReference type="AlphaFoldDB" id="A0A0J6TCJ8"/>
<dbReference type="GO" id="GO:0055085">
    <property type="term" value="P:transmembrane transport"/>
    <property type="evidence" value="ECO:0007669"/>
    <property type="project" value="InterPro"/>
</dbReference>
<dbReference type="RefSeq" id="WP_048442152.1">
    <property type="nucleotide sequence ID" value="NZ_LABY01000003.1"/>
</dbReference>
<keyword evidence="3" id="KW-0813">Transport</keyword>
<dbReference type="NCBIfam" id="NF037995">
    <property type="entry name" value="TRAP_S1"/>
    <property type="match status" value="1"/>
</dbReference>
<protein>
    <submittedName>
        <fullName evidence="6">ABC transporter substrate-binding protein</fullName>
    </submittedName>
</protein>
<dbReference type="InterPro" id="IPR038404">
    <property type="entry name" value="TRAP_DctP_sf"/>
</dbReference>
<dbReference type="InterPro" id="IPR018389">
    <property type="entry name" value="DctP_fam"/>
</dbReference>
<dbReference type="PANTHER" id="PTHR33376:SF4">
    <property type="entry name" value="SIALIC ACID-BINDING PERIPLASMIC PROTEIN SIAP"/>
    <property type="match status" value="1"/>
</dbReference>
<dbReference type="InterPro" id="IPR004682">
    <property type="entry name" value="TRAP_DctP"/>
</dbReference>
<dbReference type="Gene3D" id="3.40.190.170">
    <property type="entry name" value="Bacterial extracellular solute-binding protein, family 7"/>
    <property type="match status" value="1"/>
</dbReference>
<reference evidence="6 7" key="1">
    <citation type="submission" date="2015-03" db="EMBL/GenBank/DDBJ databases">
        <title>Genome sequencing of Methylobacterium variabile DSM 16961.</title>
        <authorList>
            <person name="Chaudhry V."/>
            <person name="Patil P.B."/>
        </authorList>
    </citation>
    <scope>NUCLEOTIDE SEQUENCE [LARGE SCALE GENOMIC DNA]</scope>
    <source>
        <strain evidence="6 7">DSM 16961</strain>
    </source>
</reference>
<organism evidence="6 7">
    <name type="scientific">Methylobacterium variabile</name>
    <dbReference type="NCBI Taxonomy" id="298794"/>
    <lineage>
        <taxon>Bacteria</taxon>
        <taxon>Pseudomonadati</taxon>
        <taxon>Pseudomonadota</taxon>
        <taxon>Alphaproteobacteria</taxon>
        <taxon>Hyphomicrobiales</taxon>
        <taxon>Methylobacteriaceae</taxon>
        <taxon>Methylobacterium</taxon>
    </lineage>
</organism>
<evidence type="ECO:0000313" key="6">
    <source>
        <dbReference type="EMBL" id="KMO43363.1"/>
    </source>
</evidence>
<evidence type="ECO:0000256" key="5">
    <source>
        <dbReference type="SAM" id="SignalP"/>
    </source>
</evidence>
<dbReference type="PIRSF" id="PIRSF006470">
    <property type="entry name" value="DctB"/>
    <property type="match status" value="1"/>
</dbReference>
<evidence type="ECO:0000256" key="3">
    <source>
        <dbReference type="ARBA" id="ARBA00022448"/>
    </source>
</evidence>
<dbReference type="EMBL" id="LABY01000003">
    <property type="protein sequence ID" value="KMO43363.1"/>
    <property type="molecule type" value="Genomic_DNA"/>
</dbReference>
<dbReference type="PROSITE" id="PS51318">
    <property type="entry name" value="TAT"/>
    <property type="match status" value="1"/>
</dbReference>
<feature type="chain" id="PRO_5005282552" evidence="5">
    <location>
        <begin position="32"/>
        <end position="339"/>
    </location>
</feature>
<dbReference type="PATRIC" id="fig|298794.3.peg.4634"/>
<dbReference type="CDD" id="cd13603">
    <property type="entry name" value="PBP2_TRAP_Siap_TeaA_like"/>
    <property type="match status" value="1"/>
</dbReference>
<proteinExistence type="inferred from homology"/>
<dbReference type="NCBIfam" id="TIGR00787">
    <property type="entry name" value="dctP"/>
    <property type="match status" value="1"/>
</dbReference>
<dbReference type="Proteomes" id="UP000035955">
    <property type="component" value="Unassembled WGS sequence"/>
</dbReference>
<dbReference type="OrthoDB" id="8012379at2"/>
<dbReference type="PANTHER" id="PTHR33376">
    <property type="match status" value="1"/>
</dbReference>
<dbReference type="GO" id="GO:0030288">
    <property type="term" value="C:outer membrane-bounded periplasmic space"/>
    <property type="evidence" value="ECO:0007669"/>
    <property type="project" value="InterPro"/>
</dbReference>
<evidence type="ECO:0000256" key="4">
    <source>
        <dbReference type="ARBA" id="ARBA00022729"/>
    </source>
</evidence>
<feature type="signal peptide" evidence="5">
    <location>
        <begin position="1"/>
        <end position="31"/>
    </location>
</feature>
<keyword evidence="4 5" id="KW-0732">Signal</keyword>
<keyword evidence="7" id="KW-1185">Reference proteome</keyword>
<evidence type="ECO:0000256" key="1">
    <source>
        <dbReference type="ARBA" id="ARBA00004196"/>
    </source>
</evidence>
<accession>A0A0J6TCJ8</accession>
<evidence type="ECO:0000313" key="7">
    <source>
        <dbReference type="Proteomes" id="UP000035955"/>
    </source>
</evidence>
<dbReference type="InterPro" id="IPR006311">
    <property type="entry name" value="TAT_signal"/>
</dbReference>